<name>A0A975KAQ7_9SPHN</name>
<sequence length="331" mass="33532">MGLTLRGGVASGAAPYAIALPFSDATPNYQVGAAQSTNLLSLASYTRSGAKYELLSNGSLLSLATDAPGLQAGEGYWSRASITNLNPYSNTTSNAGWTGNNANKTAGQTDPVSGSDAALIACGAGNAAHYITSPGASYTGSGTVFTISRLVKPATGSTWYQIVLPGTQFGANAYANFNLTGSGSMGTIGANLVAAGIQVMANGWYRIWVRATLLANGTAGTIVAFINSGTDARLAVITSTATCYQTSAQAVASTTVGPLIVTGASAVTIGADALTLNNVANGTYDFTFTFDDDSTQAIAGVVVSGGTYTLPVHPTVLNRPKLKRVDGLKVA</sequence>
<proteinExistence type="predicted"/>
<evidence type="ECO:0000313" key="2">
    <source>
        <dbReference type="Proteomes" id="UP000681425"/>
    </source>
</evidence>
<accession>A0A975KAQ7</accession>
<organism evidence="1 2">
    <name type="scientific">Sphingobium phenoxybenzoativorans</name>
    <dbReference type="NCBI Taxonomy" id="1592790"/>
    <lineage>
        <taxon>Bacteria</taxon>
        <taxon>Pseudomonadati</taxon>
        <taxon>Pseudomonadota</taxon>
        <taxon>Alphaproteobacteria</taxon>
        <taxon>Sphingomonadales</taxon>
        <taxon>Sphingomonadaceae</taxon>
        <taxon>Sphingobium</taxon>
    </lineage>
</organism>
<dbReference type="RefSeq" id="WP_212610870.1">
    <property type="nucleotide sequence ID" value="NZ_CP073910.1"/>
</dbReference>
<dbReference type="KEGG" id="spph:KFK14_11325"/>
<gene>
    <name evidence="1" type="ORF">KFK14_11325</name>
</gene>
<evidence type="ECO:0000313" key="1">
    <source>
        <dbReference type="EMBL" id="QUT07920.1"/>
    </source>
</evidence>
<dbReference type="Proteomes" id="UP000681425">
    <property type="component" value="Chromosome"/>
</dbReference>
<reference evidence="1" key="1">
    <citation type="submission" date="2021-04" db="EMBL/GenBank/DDBJ databases">
        <title>Isolation of p-tert-butylphenol degrading bacteria Sphingobium phenoxybenzoativorans Tas13 from active sludge.</title>
        <authorList>
            <person name="Li Y."/>
        </authorList>
    </citation>
    <scope>NUCLEOTIDE SEQUENCE</scope>
    <source>
        <strain evidence="1">Tas13</strain>
    </source>
</reference>
<dbReference type="AlphaFoldDB" id="A0A975KAQ7"/>
<protein>
    <submittedName>
        <fullName evidence="1">Uncharacterized protein</fullName>
    </submittedName>
</protein>
<dbReference type="EMBL" id="CP073910">
    <property type="protein sequence ID" value="QUT07920.1"/>
    <property type="molecule type" value="Genomic_DNA"/>
</dbReference>
<keyword evidence="2" id="KW-1185">Reference proteome</keyword>